<feature type="signal peptide" evidence="2">
    <location>
        <begin position="1"/>
        <end position="31"/>
    </location>
</feature>
<gene>
    <name evidence="3" type="ORF">Cflav_PD5246</name>
</gene>
<feature type="compositionally biased region" description="Polar residues" evidence="1">
    <location>
        <begin position="84"/>
        <end position="105"/>
    </location>
</feature>
<proteinExistence type="predicted"/>
<accession>B9XCE3</accession>
<keyword evidence="2" id="KW-0732">Signal</keyword>
<feature type="region of interest" description="Disordered" evidence="1">
    <location>
        <begin position="64"/>
        <end position="117"/>
    </location>
</feature>
<feature type="compositionally biased region" description="Basic residues" evidence="1">
    <location>
        <begin position="66"/>
        <end position="77"/>
    </location>
</feature>
<sequence length="600" mass="65657" precursor="true">MNISVNDFWRAVWRNSFIFAVVMLFCPGAHAQQEIEGKPGVTKSQAVMNFSELARQQSLNKNLAKPNKKIPRHKLSPNKRVVSPATNSVDTNAVGTAEATSTGTKPGQPLAPVTPSPSPTTNFLGLVDNNTVFPPDTDGAVGPNHVATVLNSEFRIQDRNGGTVRTVTLNNFWSPLGTSPDAFDPHIFYDPYNSRWITSAGANGDTASSSLLVGVSQNSDPTGNWFLYEIQGDTTHASWADYPNLGFNKNWIVLTANMFDLITEGYVAANIYVFNKTNLYAHGAQSHKLFTDSSGLGFSIIPAVTFDASLATEYMIEDYNNTLGELRISTITGNIGSEKLTLGTSLPTTTNRWGFSVGTNFLPQLGAMRIDAGDSRILSCAFRNGSLWLAQNAFLPIAAPTRSAAQWWQVSTNGTVQQFGRIQDTGNTNYYAYPTLAVNSHNDLLIGYSRFATSQHPSAGYSVRYSTDTANTVRGDVIYKTGLATYVVYDSSDPSRINRWGDYSATCVDPLNDITMWTLQEYAASPANAWGTWWARVDVAPAPTLIYAHNRTNLVLTWTGTFTLQSATSVIGPYTNIPTATSPFTNTFASPPMRYFRLRY</sequence>
<organism evidence="3 4">
    <name type="scientific">Pedosphaera parvula (strain Ellin514)</name>
    <dbReference type="NCBI Taxonomy" id="320771"/>
    <lineage>
        <taxon>Bacteria</taxon>
        <taxon>Pseudomonadati</taxon>
        <taxon>Verrucomicrobiota</taxon>
        <taxon>Pedosphaerae</taxon>
        <taxon>Pedosphaerales</taxon>
        <taxon>Pedosphaeraceae</taxon>
        <taxon>Pedosphaera</taxon>
    </lineage>
</organism>
<dbReference type="EMBL" id="ABOX02000004">
    <property type="protein sequence ID" value="EEF62611.1"/>
    <property type="molecule type" value="Genomic_DNA"/>
</dbReference>
<keyword evidence="4" id="KW-1185">Reference proteome</keyword>
<protein>
    <submittedName>
        <fullName evidence="3">Uncharacterized protein</fullName>
    </submittedName>
</protein>
<name>B9XCE3_PEDPL</name>
<feature type="chain" id="PRO_5002893138" evidence="2">
    <location>
        <begin position="32"/>
        <end position="600"/>
    </location>
</feature>
<evidence type="ECO:0000313" key="3">
    <source>
        <dbReference type="EMBL" id="EEF62611.1"/>
    </source>
</evidence>
<evidence type="ECO:0000313" key="4">
    <source>
        <dbReference type="Proteomes" id="UP000003688"/>
    </source>
</evidence>
<dbReference type="OrthoDB" id="1488385at2"/>
<evidence type="ECO:0000256" key="1">
    <source>
        <dbReference type="SAM" id="MobiDB-lite"/>
    </source>
</evidence>
<dbReference type="Proteomes" id="UP000003688">
    <property type="component" value="Unassembled WGS sequence"/>
</dbReference>
<dbReference type="STRING" id="320771.Cflav_PD5246"/>
<dbReference type="AlphaFoldDB" id="B9XCE3"/>
<evidence type="ECO:0000256" key="2">
    <source>
        <dbReference type="SAM" id="SignalP"/>
    </source>
</evidence>
<reference evidence="3 4" key="1">
    <citation type="journal article" date="2011" name="J. Bacteriol.">
        <title>Genome sequence of 'Pedosphaera parvula' Ellin514, an aerobic Verrucomicrobial isolate from pasture soil.</title>
        <authorList>
            <person name="Kant R."/>
            <person name="van Passel M.W."/>
            <person name="Sangwan P."/>
            <person name="Palva A."/>
            <person name="Lucas S."/>
            <person name="Copeland A."/>
            <person name="Lapidus A."/>
            <person name="Glavina Del Rio T."/>
            <person name="Dalin E."/>
            <person name="Tice H."/>
            <person name="Bruce D."/>
            <person name="Goodwin L."/>
            <person name="Pitluck S."/>
            <person name="Chertkov O."/>
            <person name="Larimer F.W."/>
            <person name="Land M.L."/>
            <person name="Hauser L."/>
            <person name="Brettin T.S."/>
            <person name="Detter J.C."/>
            <person name="Han S."/>
            <person name="de Vos W.M."/>
            <person name="Janssen P.H."/>
            <person name="Smidt H."/>
        </authorList>
    </citation>
    <scope>NUCLEOTIDE SEQUENCE [LARGE SCALE GENOMIC DNA]</scope>
    <source>
        <strain evidence="3 4">Ellin514</strain>
    </source>
</reference>
<comment type="caution">
    <text evidence="3">The sequence shown here is derived from an EMBL/GenBank/DDBJ whole genome shotgun (WGS) entry which is preliminary data.</text>
</comment>
<dbReference type="RefSeq" id="WP_007413491.1">
    <property type="nucleotide sequence ID" value="NZ_ABOX02000004.1"/>
</dbReference>